<keyword evidence="4 5" id="KW-0720">Serine protease</keyword>
<protein>
    <submittedName>
        <fullName evidence="8">S8 family serine peptidase</fullName>
    </submittedName>
</protein>
<dbReference type="PROSITE" id="PS00138">
    <property type="entry name" value="SUBTILASE_SER"/>
    <property type="match status" value="1"/>
</dbReference>
<gene>
    <name evidence="8" type="ORF">KCG44_02380</name>
</gene>
<feature type="chain" id="PRO_5046544565" evidence="6">
    <location>
        <begin position="30"/>
        <end position="1052"/>
    </location>
</feature>
<feature type="domain" description="Peptidase S8/S53" evidence="7">
    <location>
        <begin position="340"/>
        <end position="602"/>
    </location>
</feature>
<dbReference type="Proteomes" id="UP000722336">
    <property type="component" value="Unassembled WGS sequence"/>
</dbReference>
<name>A0ABS6SB39_9SPHN</name>
<reference evidence="8 9" key="1">
    <citation type="submission" date="2021-04" db="EMBL/GenBank/DDBJ databases">
        <authorList>
            <person name="Pira H."/>
            <person name="Risdian C."/>
            <person name="Wink J."/>
        </authorList>
    </citation>
    <scope>NUCLEOTIDE SEQUENCE [LARGE SCALE GENOMIC DNA]</scope>
    <source>
        <strain evidence="8 9">WHA3</strain>
    </source>
</reference>
<dbReference type="PROSITE" id="PS51892">
    <property type="entry name" value="SUBTILASE"/>
    <property type="match status" value="1"/>
</dbReference>
<dbReference type="InterPro" id="IPR023828">
    <property type="entry name" value="Peptidase_S8_Ser-AS"/>
</dbReference>
<evidence type="ECO:0000256" key="3">
    <source>
        <dbReference type="ARBA" id="ARBA00022801"/>
    </source>
</evidence>
<evidence type="ECO:0000256" key="1">
    <source>
        <dbReference type="ARBA" id="ARBA00022670"/>
    </source>
</evidence>
<evidence type="ECO:0000256" key="2">
    <source>
        <dbReference type="ARBA" id="ARBA00022729"/>
    </source>
</evidence>
<evidence type="ECO:0000256" key="5">
    <source>
        <dbReference type="PROSITE-ProRule" id="PRU01240"/>
    </source>
</evidence>
<dbReference type="Pfam" id="PF00082">
    <property type="entry name" value="Peptidase_S8"/>
    <property type="match status" value="1"/>
</dbReference>
<feature type="active site" description="Charge relay system" evidence="5">
    <location>
        <position position="372"/>
    </location>
</feature>
<keyword evidence="3 5" id="KW-0378">Hydrolase</keyword>
<dbReference type="InterPro" id="IPR000209">
    <property type="entry name" value="Peptidase_S8/S53_dom"/>
</dbReference>
<evidence type="ECO:0000256" key="4">
    <source>
        <dbReference type="ARBA" id="ARBA00022825"/>
    </source>
</evidence>
<feature type="active site" description="Charge relay system" evidence="5">
    <location>
        <position position="346"/>
    </location>
</feature>
<evidence type="ECO:0000256" key="6">
    <source>
        <dbReference type="SAM" id="SignalP"/>
    </source>
</evidence>
<dbReference type="CDD" id="cd04848">
    <property type="entry name" value="Peptidases_S8_Autotransporter_serine_protease_like"/>
    <property type="match status" value="1"/>
</dbReference>
<dbReference type="EMBL" id="JAGSPA010000001">
    <property type="protein sequence ID" value="MBV7255628.1"/>
    <property type="molecule type" value="Genomic_DNA"/>
</dbReference>
<dbReference type="InterPro" id="IPR034061">
    <property type="entry name" value="Peptidases_S8_Autotransporter"/>
</dbReference>
<feature type="active site" description="Charge relay system" evidence="5">
    <location>
        <position position="552"/>
    </location>
</feature>
<keyword evidence="2 6" id="KW-0732">Signal</keyword>
<organism evidence="8 9">
    <name type="scientific">Pacificimonas pallii</name>
    <dbReference type="NCBI Taxonomy" id="2827236"/>
    <lineage>
        <taxon>Bacteria</taxon>
        <taxon>Pseudomonadati</taxon>
        <taxon>Pseudomonadota</taxon>
        <taxon>Alphaproteobacteria</taxon>
        <taxon>Sphingomonadales</taxon>
        <taxon>Sphingosinicellaceae</taxon>
        <taxon>Pacificimonas</taxon>
    </lineage>
</organism>
<evidence type="ECO:0000259" key="7">
    <source>
        <dbReference type="Pfam" id="PF00082"/>
    </source>
</evidence>
<accession>A0ABS6SB39</accession>
<evidence type="ECO:0000313" key="9">
    <source>
        <dbReference type="Proteomes" id="UP000722336"/>
    </source>
</evidence>
<comment type="caution">
    <text evidence="8">The sequence shown here is derived from an EMBL/GenBank/DDBJ whole genome shotgun (WGS) entry which is preliminary data.</text>
</comment>
<evidence type="ECO:0000313" key="8">
    <source>
        <dbReference type="EMBL" id="MBV7255628.1"/>
    </source>
</evidence>
<feature type="signal peptide" evidence="6">
    <location>
        <begin position="1"/>
        <end position="29"/>
    </location>
</feature>
<dbReference type="InterPro" id="IPR050131">
    <property type="entry name" value="Peptidase_S8_subtilisin-like"/>
</dbReference>
<sequence length="1052" mass="110821">MANEITLTGTSTAIALVLSATCMPVSAMAATGPGASPLIVTGDGARGSVNPFGGRAGLPGASIDPVYGEIIPLNAGGVRGAVDPFQAPAGGPGNNVDPVYGEIIPLNVDPLRGVVDPFRGSVNPFRGEVNPFYGVFDPLRGAVDPFRGEINPFYGDLDPLRGVVDPFGGWVDPFTVQAELDPLRGVVDPFRGSVDPFRGVVDPFRGTVDPFYSEIDGFWRAVGSVWLSAEQRWANGEDGAAIQGDLQLLLDYTKSTWAPQLTSVGIDYDTLAGEILARNGLDLSNTEALANADPQQRSGFMMDFYDTLMSHSGRNNVDYWMPQVGWSPWLTRTQESGGTPTIGLLDATVENDPDLAGRFGYNGGYDAAVGGHGASVASLMVGAHDGTGVMGIAPNANVVAYNPFDETGTASWDDVTSGVADLVARGASVINMSLGIPGSTLAADWSQVFEDTTVRKGLDNTVFVMAAGNDGAAQTEDAAWDARTMPSFLLVGSVDARGTISRFSNTPGDACLTIRGECANGVALKDRFIVAPGEHILLSDGEGGLTRESGTSFATPIVTGAVALLHSRWPWLADHPEETSGIILSTATDLGEPGTDAVYGRGLLNIRASQSPLDMTRLGIMLKDGGNLEIQPLTVLGAPETTRAWIDDGYLVLFEEVGDTYRDFQVPLGDQFYGNTAYNDQTGTETYLQDYFAGSFEEWWGDGRTTDSDDKKEKKDKEEFTDISSITFLSSDVSVEMRSTPLTRFASHRSSTLAAHSEMRVSGLADGLTIGAGHGVGALSLMGGSGFAHSRDFRADENAVNPVLGFASGGGFMSAAYDLGPALTLSGGISAAHVVHADLGGISQAQRQSFLGLNAYDATAASISLHMRPSRAVTLGLTYSRLEEDEALLGVQSTQANMLDGGAATDGLTMTLDADLGDGFGLAAAATAARTRSNDTDNLIQTGKGLVSSAFQLSMTKAGIVGADRFGFTIKQPMYREAGRLTVSQLGIIDRQTGELGEIRTALDNTQKRPFITEIDYAASLGDVRFSAFGRADVNRGERSGVMGGVSFRIGW</sequence>
<keyword evidence="1 5" id="KW-0645">Protease</keyword>
<dbReference type="PANTHER" id="PTHR43806:SF11">
    <property type="entry name" value="CEREVISIN-RELATED"/>
    <property type="match status" value="1"/>
</dbReference>
<dbReference type="RefSeq" id="WP_218443977.1">
    <property type="nucleotide sequence ID" value="NZ_JAGSPA010000001.1"/>
</dbReference>
<dbReference type="PANTHER" id="PTHR43806">
    <property type="entry name" value="PEPTIDASE S8"/>
    <property type="match status" value="1"/>
</dbReference>
<comment type="similarity">
    <text evidence="5">Belongs to the peptidase S8 family.</text>
</comment>
<proteinExistence type="inferred from homology"/>
<keyword evidence="9" id="KW-1185">Reference proteome</keyword>